<keyword evidence="3 8" id="KW-0240">DNA-directed RNA polymerase</keyword>
<comment type="similarity">
    <text evidence="6">Belongs to the archaeal Rpo11/eukaryotic RPB11/RPC19 RNA polymerase subunit family.</text>
</comment>
<evidence type="ECO:0000313" key="9">
    <source>
        <dbReference type="Proteomes" id="UP000054558"/>
    </source>
</evidence>
<evidence type="ECO:0000256" key="5">
    <source>
        <dbReference type="ARBA" id="ARBA00023242"/>
    </source>
</evidence>
<dbReference type="STRING" id="105231.A0A1Y1IL49"/>
<protein>
    <recommendedName>
        <fullName evidence="2">DNA-directed RNA polymerases I and III subunit RPAC2</fullName>
    </recommendedName>
</protein>
<dbReference type="OMA" id="MRIQMYD"/>
<dbReference type="GO" id="GO:0003899">
    <property type="term" value="F:DNA-directed RNA polymerase activity"/>
    <property type="evidence" value="ECO:0007669"/>
    <property type="project" value="InterPro"/>
</dbReference>
<evidence type="ECO:0000259" key="7">
    <source>
        <dbReference type="Pfam" id="PF13656"/>
    </source>
</evidence>
<dbReference type="CDD" id="cd07029">
    <property type="entry name" value="RNAP_I_III_AC19"/>
    <property type="match status" value="1"/>
</dbReference>
<keyword evidence="4" id="KW-0804">Transcription</keyword>
<name>A0A1Y1IL49_KLENI</name>
<evidence type="ECO:0000256" key="1">
    <source>
        <dbReference type="ARBA" id="ARBA00004123"/>
    </source>
</evidence>
<evidence type="ECO:0000256" key="4">
    <source>
        <dbReference type="ARBA" id="ARBA00023163"/>
    </source>
</evidence>
<evidence type="ECO:0000256" key="3">
    <source>
        <dbReference type="ARBA" id="ARBA00022478"/>
    </source>
</evidence>
<evidence type="ECO:0000313" key="8">
    <source>
        <dbReference type="EMBL" id="GAQ88828.1"/>
    </source>
</evidence>
<sequence length="116" mass="12501">MAAAGAGLTEVGSEADNTAITFSLKDEDHTLGNALRYILNKDPRVAFCGYSVPHPSEQRVNVRVQTTGESARTVFKSALSDLAVLCNHVKAAFEKAVEEHKAEQGVEPIEVDEESD</sequence>
<dbReference type="HAMAP" id="MF_00261">
    <property type="entry name" value="RNApol_arch_Rpo11"/>
    <property type="match status" value="1"/>
</dbReference>
<keyword evidence="5" id="KW-0539">Nucleus</keyword>
<dbReference type="SUPFAM" id="SSF55257">
    <property type="entry name" value="RBP11-like subunits of RNA polymerase"/>
    <property type="match status" value="1"/>
</dbReference>
<dbReference type="GO" id="GO:0046983">
    <property type="term" value="F:protein dimerization activity"/>
    <property type="evidence" value="ECO:0007669"/>
    <property type="project" value="InterPro"/>
</dbReference>
<dbReference type="PANTHER" id="PTHR13946">
    <property type="entry name" value="DNA-DIRECTED RNA POLYMERASE I,II,III"/>
    <property type="match status" value="1"/>
</dbReference>
<dbReference type="InterPro" id="IPR036603">
    <property type="entry name" value="RBP11-like"/>
</dbReference>
<dbReference type="PROSITE" id="PS01154">
    <property type="entry name" value="RNA_POL_L_13KD"/>
    <property type="match status" value="1"/>
</dbReference>
<dbReference type="OrthoDB" id="510325at2759"/>
<feature type="domain" description="DNA-directed RNA polymerase RBP11-like dimerisation" evidence="7">
    <location>
        <begin position="19"/>
        <end position="90"/>
    </location>
</feature>
<dbReference type="InterPro" id="IPR009025">
    <property type="entry name" value="RBP11-like_dimer"/>
</dbReference>
<reference evidence="8 9" key="1">
    <citation type="journal article" date="2014" name="Nat. Commun.">
        <title>Klebsormidium flaccidum genome reveals primary factors for plant terrestrial adaptation.</title>
        <authorList>
            <person name="Hori K."/>
            <person name="Maruyama F."/>
            <person name="Fujisawa T."/>
            <person name="Togashi T."/>
            <person name="Yamamoto N."/>
            <person name="Seo M."/>
            <person name="Sato S."/>
            <person name="Yamada T."/>
            <person name="Mori H."/>
            <person name="Tajima N."/>
            <person name="Moriyama T."/>
            <person name="Ikeuchi M."/>
            <person name="Watanabe M."/>
            <person name="Wada H."/>
            <person name="Kobayashi K."/>
            <person name="Saito M."/>
            <person name="Masuda T."/>
            <person name="Sasaki-Sekimoto Y."/>
            <person name="Mashiguchi K."/>
            <person name="Awai K."/>
            <person name="Shimojima M."/>
            <person name="Masuda S."/>
            <person name="Iwai M."/>
            <person name="Nobusawa T."/>
            <person name="Narise T."/>
            <person name="Kondo S."/>
            <person name="Saito H."/>
            <person name="Sato R."/>
            <person name="Murakawa M."/>
            <person name="Ihara Y."/>
            <person name="Oshima-Yamada Y."/>
            <person name="Ohtaka K."/>
            <person name="Satoh M."/>
            <person name="Sonobe K."/>
            <person name="Ishii M."/>
            <person name="Ohtani R."/>
            <person name="Kanamori-Sato M."/>
            <person name="Honoki R."/>
            <person name="Miyazaki D."/>
            <person name="Mochizuki H."/>
            <person name="Umetsu J."/>
            <person name="Higashi K."/>
            <person name="Shibata D."/>
            <person name="Kamiya Y."/>
            <person name="Sato N."/>
            <person name="Nakamura Y."/>
            <person name="Tabata S."/>
            <person name="Ida S."/>
            <person name="Kurokawa K."/>
            <person name="Ohta H."/>
        </authorList>
    </citation>
    <scope>NUCLEOTIDE SEQUENCE [LARGE SCALE GENOMIC DNA]</scope>
    <source>
        <strain evidence="8 9">NIES-2285</strain>
    </source>
</reference>
<dbReference type="GO" id="GO:0005736">
    <property type="term" value="C:RNA polymerase I complex"/>
    <property type="evidence" value="ECO:0000318"/>
    <property type="project" value="GO_Central"/>
</dbReference>
<dbReference type="GO" id="GO:0005666">
    <property type="term" value="C:RNA polymerase III complex"/>
    <property type="evidence" value="ECO:0000318"/>
    <property type="project" value="GO_Central"/>
</dbReference>
<dbReference type="AlphaFoldDB" id="A0A1Y1IL49"/>
<accession>A0A1Y1IL49</accession>
<dbReference type="GO" id="GO:0006383">
    <property type="term" value="P:transcription by RNA polymerase III"/>
    <property type="evidence" value="ECO:0000318"/>
    <property type="project" value="GO_Central"/>
</dbReference>
<evidence type="ECO:0000256" key="2">
    <source>
        <dbReference type="ARBA" id="ARBA00022079"/>
    </source>
</evidence>
<gene>
    <name evidence="8" type="ORF">KFL_004620080</name>
</gene>
<dbReference type="InterPro" id="IPR022905">
    <property type="entry name" value="Rpo11-like"/>
</dbReference>
<comment type="subcellular location">
    <subcellularLocation>
        <location evidence="1">Nucleus</location>
    </subcellularLocation>
</comment>
<dbReference type="Gene3D" id="3.30.1360.10">
    <property type="entry name" value="RNA polymerase, RBP11-like subunit"/>
    <property type="match status" value="1"/>
</dbReference>
<dbReference type="InterPro" id="IPR008193">
    <property type="entry name" value="RNA_pol_Rpb11_13-16kDa_CS"/>
</dbReference>
<organism evidence="8 9">
    <name type="scientific">Klebsormidium nitens</name>
    <name type="common">Green alga</name>
    <name type="synonym">Ulothrix nitens</name>
    <dbReference type="NCBI Taxonomy" id="105231"/>
    <lineage>
        <taxon>Eukaryota</taxon>
        <taxon>Viridiplantae</taxon>
        <taxon>Streptophyta</taxon>
        <taxon>Klebsormidiophyceae</taxon>
        <taxon>Klebsormidiales</taxon>
        <taxon>Klebsormidiaceae</taxon>
        <taxon>Klebsormidium</taxon>
    </lineage>
</organism>
<dbReference type="Proteomes" id="UP000054558">
    <property type="component" value="Unassembled WGS sequence"/>
</dbReference>
<keyword evidence="9" id="KW-1185">Reference proteome</keyword>
<dbReference type="FunFam" id="3.30.1360.10:FF:000006">
    <property type="entry name" value="DNA-directed RNA polymerases I and III subunit RPAC2"/>
    <property type="match status" value="1"/>
</dbReference>
<dbReference type="InterPro" id="IPR033898">
    <property type="entry name" value="RNAP_AC19"/>
</dbReference>
<dbReference type="GO" id="GO:0003677">
    <property type="term" value="F:DNA binding"/>
    <property type="evidence" value="ECO:0007669"/>
    <property type="project" value="InterPro"/>
</dbReference>
<dbReference type="GO" id="GO:0006362">
    <property type="term" value="P:transcription elongation by RNA polymerase I"/>
    <property type="evidence" value="ECO:0000318"/>
    <property type="project" value="GO_Central"/>
</dbReference>
<proteinExistence type="inferred from homology"/>
<evidence type="ECO:0000256" key="6">
    <source>
        <dbReference type="ARBA" id="ARBA00025751"/>
    </source>
</evidence>
<dbReference type="PANTHER" id="PTHR13946:SF28">
    <property type="entry name" value="DNA-DIRECTED RNA POLYMERASES I AND III SUBUNIT RPAC2"/>
    <property type="match status" value="1"/>
</dbReference>
<dbReference type="EMBL" id="DF237411">
    <property type="protein sequence ID" value="GAQ88828.1"/>
    <property type="molecule type" value="Genomic_DNA"/>
</dbReference>
<dbReference type="Pfam" id="PF13656">
    <property type="entry name" value="RNA_pol_L_2"/>
    <property type="match status" value="1"/>
</dbReference>